<dbReference type="SMART" id="SM00320">
    <property type="entry name" value="WD40"/>
    <property type="match status" value="6"/>
</dbReference>
<dbReference type="Proteomes" id="UP000663838">
    <property type="component" value="Unassembled WGS sequence"/>
</dbReference>
<dbReference type="SUPFAM" id="SSF50978">
    <property type="entry name" value="WD40 repeat-like"/>
    <property type="match status" value="1"/>
</dbReference>
<feature type="compositionally biased region" description="Polar residues" evidence="5">
    <location>
        <begin position="294"/>
        <end position="311"/>
    </location>
</feature>
<accession>A0A818JGG8</accession>
<dbReference type="InterPro" id="IPR001680">
    <property type="entry name" value="WD40_rpt"/>
</dbReference>
<reference evidence="6" key="1">
    <citation type="submission" date="2021-02" db="EMBL/GenBank/DDBJ databases">
        <authorList>
            <person name="Nowell W R."/>
        </authorList>
    </citation>
    <scope>NUCLEOTIDE SEQUENCE</scope>
</reference>
<evidence type="ECO:0000256" key="2">
    <source>
        <dbReference type="ARBA" id="ARBA00022574"/>
    </source>
</evidence>
<evidence type="ECO:0000256" key="3">
    <source>
        <dbReference type="ARBA" id="ARBA00022737"/>
    </source>
</evidence>
<feature type="region of interest" description="Disordered" evidence="5">
    <location>
        <begin position="286"/>
        <end position="340"/>
    </location>
</feature>
<feature type="repeat" description="WD" evidence="4">
    <location>
        <begin position="581"/>
        <end position="615"/>
    </location>
</feature>
<dbReference type="PROSITE" id="PS50082">
    <property type="entry name" value="WD_REPEATS_2"/>
    <property type="match status" value="3"/>
</dbReference>
<dbReference type="InterPro" id="IPR015943">
    <property type="entry name" value="WD40/YVTN_repeat-like_dom_sf"/>
</dbReference>
<dbReference type="EMBL" id="CAJOBS010000136">
    <property type="protein sequence ID" value="CAF4504765.1"/>
    <property type="molecule type" value="Genomic_DNA"/>
</dbReference>
<dbReference type="PANTHER" id="PTHR14221:SF0">
    <property type="entry name" value="WD REPEAT-CONTAINING PROTEIN 44"/>
    <property type="match status" value="1"/>
</dbReference>
<feature type="repeat" description="WD" evidence="4">
    <location>
        <begin position="541"/>
        <end position="574"/>
    </location>
</feature>
<dbReference type="AlphaFoldDB" id="A0A818JGG8"/>
<evidence type="ECO:0000256" key="4">
    <source>
        <dbReference type="PROSITE-ProRule" id="PRU00221"/>
    </source>
</evidence>
<dbReference type="InterPro" id="IPR020472">
    <property type="entry name" value="WD40_PAC1"/>
</dbReference>
<evidence type="ECO:0000313" key="8">
    <source>
        <dbReference type="Proteomes" id="UP000663865"/>
    </source>
</evidence>
<sequence length="915" mass="103208">MASSSENDDTSSTDDNEDLVFYDANSSWTNVEVNPPFPSDSRWALLSKNDPPKKSEQFCTITLTESQLNDIARRDKLQRLRAQEDHVNRNNENPIVTIISSPIESNSILSSTTLSSIQSNQIEEQQSINENESSGSDLLKDHIDSDHIRRQKMVSLLSVTKQTLINSSPIAQSYQQQRSLPYPTLPVATSIRNGDGYFSRLTNLSAISEPNIVDLSLVDCMKKIGEFSSNHQKFNENQRLRKSVLHNLDNGKYITLSDANPMTQTILERVHGSNSMITSRQNSILNNNNIRQNPSDSNSLNGTNNLETSIPRQRHKSNGDEDDDNESTSSESSSTKSSHTIAISLSSSPINKSSAAALRVATSLFHDGKRQLSRLVNRSFLRKNGKKFLHGHNDVVDMDEEEEDGERLLINDGSNGDLKYKSSRNLKEQPQFDKTQLLQTIVNAHNGPIWCMKFSPDGQLLATGGQDSLLKVWVLKSAQPHFDDFSRMTADPSKQQNEILTRRFHEFHQTISSESITPTINSKLGLNEMQAPLYPRPFCQLIGHQAPVLDVAWSKSLFLLSSSMDKTVRLWHLSRLECLCFFRHVDFVSAIAFHPRDDRYFVSASLDGHVRLWNIPDKRVVYWTLIPAQASSQISAAQANLITAVNFCDDGRKVIVGTFDGRFLLYTDSLQYDTVMNIGDKHGSRNHRSRKKRRKPYKITGIESMNSNSSKVLITSNDSRIRLYDIRTKEIELKYRGYSNQSSQIRASFSHDDRYIISGSEDSWFYIWRTEPSSIMNSNGSSTTDAKLTRKQRRHFDRVFERIRVHNTMVTSAIFAPNPNSIMDHLYSSNLPLTSDSLSQTNRSNNSNNLPRSASTTISTATPIVNSSRARFICVHAASSPLEISTTTNNNGPIYVMVTADSKGQLKLLVNRFHR</sequence>
<feature type="region of interest" description="Disordered" evidence="5">
    <location>
        <begin position="119"/>
        <end position="140"/>
    </location>
</feature>
<evidence type="ECO:0000256" key="1">
    <source>
        <dbReference type="ARBA" id="ARBA00021207"/>
    </source>
</evidence>
<feature type="repeat" description="WD" evidence="4">
    <location>
        <begin position="442"/>
        <end position="473"/>
    </location>
</feature>
<dbReference type="InterPro" id="IPR036322">
    <property type="entry name" value="WD40_repeat_dom_sf"/>
</dbReference>
<dbReference type="EMBL" id="CAJNYV010003123">
    <property type="protein sequence ID" value="CAF3535686.1"/>
    <property type="molecule type" value="Genomic_DNA"/>
</dbReference>
<keyword evidence="2 4" id="KW-0853">WD repeat</keyword>
<dbReference type="PRINTS" id="PR00320">
    <property type="entry name" value="GPROTEINBRPT"/>
</dbReference>
<comment type="caution">
    <text evidence="6">The sequence shown here is derived from an EMBL/GenBank/DDBJ whole genome shotgun (WGS) entry which is preliminary data.</text>
</comment>
<organism evidence="6 8">
    <name type="scientific">Rotaria socialis</name>
    <dbReference type="NCBI Taxonomy" id="392032"/>
    <lineage>
        <taxon>Eukaryota</taxon>
        <taxon>Metazoa</taxon>
        <taxon>Spiralia</taxon>
        <taxon>Gnathifera</taxon>
        <taxon>Rotifera</taxon>
        <taxon>Eurotatoria</taxon>
        <taxon>Bdelloidea</taxon>
        <taxon>Philodinida</taxon>
        <taxon>Philodinidae</taxon>
        <taxon>Rotaria</taxon>
    </lineage>
</organism>
<evidence type="ECO:0000256" key="5">
    <source>
        <dbReference type="SAM" id="MobiDB-lite"/>
    </source>
</evidence>
<dbReference type="PANTHER" id="PTHR14221">
    <property type="entry name" value="WD REPEAT DOMAIN 44"/>
    <property type="match status" value="1"/>
</dbReference>
<dbReference type="Gene3D" id="2.130.10.10">
    <property type="entry name" value="YVTN repeat-like/Quinoprotein amine dehydrogenase"/>
    <property type="match status" value="1"/>
</dbReference>
<feature type="compositionally biased region" description="Low complexity" evidence="5">
    <location>
        <begin position="119"/>
        <end position="134"/>
    </location>
</feature>
<feature type="compositionally biased region" description="Low complexity" evidence="5">
    <location>
        <begin position="327"/>
        <end position="340"/>
    </location>
</feature>
<evidence type="ECO:0000313" key="7">
    <source>
        <dbReference type="EMBL" id="CAF4504765.1"/>
    </source>
</evidence>
<dbReference type="Pfam" id="PF00400">
    <property type="entry name" value="WD40"/>
    <property type="match status" value="4"/>
</dbReference>
<dbReference type="InterPro" id="IPR040324">
    <property type="entry name" value="WDR44/Dgr2"/>
</dbReference>
<dbReference type="PROSITE" id="PS50294">
    <property type="entry name" value="WD_REPEATS_REGION"/>
    <property type="match status" value="3"/>
</dbReference>
<name>A0A818JGG8_9BILA</name>
<dbReference type="Proteomes" id="UP000663865">
    <property type="component" value="Unassembled WGS sequence"/>
</dbReference>
<proteinExistence type="predicted"/>
<keyword evidence="3" id="KW-0677">Repeat</keyword>
<evidence type="ECO:0000313" key="6">
    <source>
        <dbReference type="EMBL" id="CAF3535686.1"/>
    </source>
</evidence>
<gene>
    <name evidence="6" type="ORF">KIK155_LOCUS17685</name>
    <name evidence="7" type="ORF">TOA249_LOCUS3748</name>
</gene>
<protein>
    <recommendedName>
        <fullName evidence="1">WD repeat-containing protein 44</fullName>
    </recommendedName>
</protein>